<accession>A0A2H9TQZ1</accession>
<dbReference type="GO" id="GO:0030036">
    <property type="term" value="P:actin cytoskeleton organization"/>
    <property type="evidence" value="ECO:0007669"/>
    <property type="project" value="TreeGrafter"/>
</dbReference>
<dbReference type="PROSITE" id="PS00749">
    <property type="entry name" value="F_ACTIN_CAPPING_A_2"/>
    <property type="match status" value="1"/>
</dbReference>
<protein>
    <recommendedName>
        <fullName evidence="2 5">F-actin-capping protein subunit alpha</fullName>
    </recommendedName>
</protein>
<organism evidence="6 7">
    <name type="scientific">Paramicrosporidium saccamoebae</name>
    <dbReference type="NCBI Taxonomy" id="1246581"/>
    <lineage>
        <taxon>Eukaryota</taxon>
        <taxon>Fungi</taxon>
        <taxon>Fungi incertae sedis</taxon>
        <taxon>Cryptomycota</taxon>
        <taxon>Cryptomycota incertae sedis</taxon>
        <taxon>Paramicrosporidium</taxon>
    </lineage>
</organism>
<comment type="caution">
    <text evidence="6">The sequence shown here is derived from an EMBL/GenBank/DDBJ whole genome shotgun (WGS) entry which is preliminary data.</text>
</comment>
<dbReference type="STRING" id="1246581.A0A2H9TQZ1"/>
<evidence type="ECO:0000313" key="7">
    <source>
        <dbReference type="Proteomes" id="UP000240830"/>
    </source>
</evidence>
<dbReference type="EMBL" id="MTSL01000003">
    <property type="protein sequence ID" value="PJF20161.1"/>
    <property type="molecule type" value="Genomic_DNA"/>
</dbReference>
<dbReference type="InterPro" id="IPR042489">
    <property type="entry name" value="CapZ_alpha_1"/>
</dbReference>
<dbReference type="SUPFAM" id="SSF90096">
    <property type="entry name" value="Subunits of heterodimeric actin filament capping protein Capz"/>
    <property type="match status" value="1"/>
</dbReference>
<keyword evidence="4 5" id="KW-0009">Actin-binding</keyword>
<dbReference type="GO" id="GO:0051016">
    <property type="term" value="P:barbed-end actin filament capping"/>
    <property type="evidence" value="ECO:0007669"/>
    <property type="project" value="UniProtKB-UniRule"/>
</dbReference>
<dbReference type="PANTHER" id="PTHR10653">
    <property type="entry name" value="F-ACTIN-CAPPING PROTEIN SUBUNIT ALPHA"/>
    <property type="match status" value="1"/>
</dbReference>
<sequence length="297" mass="33650">MPGSTEGMLSVDEKVSLATELLGQCPPGEFADVLQGNRRGWRNDWSDIQTILGNDELLIRLHEAVKQRNLQTGATVTINDGSVPVILTEYNELTDGSFLEPESGAIVTEVEETIIDESSCCRDELRLAIKDAINAYMKQALPKGRNLVTLRDGKYHLALVGDRFQLENMRNGQWYSSWLIDPTETMVRGTINIIVHYFEDGNVQLNTTRKCEFSWSLEKYAGDMADAAQELVKQIRAKEDEVQVAVNEAYGQLAETTFKKLRRQLPITRAKVDWYSRRCDLHYRGKLASYKVGDQLK</sequence>
<dbReference type="PROSITE" id="PS00748">
    <property type="entry name" value="F_ACTIN_CAPPING_A_1"/>
    <property type="match status" value="1"/>
</dbReference>
<dbReference type="InterPro" id="IPR017865">
    <property type="entry name" value="F-actin_cap_asu_CS"/>
</dbReference>
<dbReference type="Proteomes" id="UP000240830">
    <property type="component" value="Unassembled WGS sequence"/>
</dbReference>
<evidence type="ECO:0000256" key="2">
    <source>
        <dbReference type="ARBA" id="ARBA00014038"/>
    </source>
</evidence>
<dbReference type="GO" id="GO:0051015">
    <property type="term" value="F:actin filament binding"/>
    <property type="evidence" value="ECO:0007669"/>
    <property type="project" value="TreeGrafter"/>
</dbReference>
<reference evidence="6 7" key="1">
    <citation type="submission" date="2016-10" db="EMBL/GenBank/DDBJ databases">
        <title>The genome of Paramicrosporidium saccamoebae is the missing link in understanding Cryptomycota and Microsporidia evolution.</title>
        <authorList>
            <person name="Quandt C.A."/>
            <person name="Beaudet D."/>
            <person name="Corsaro D."/>
            <person name="Michel R."/>
            <person name="Corradi N."/>
            <person name="James T."/>
        </authorList>
    </citation>
    <scope>NUCLEOTIDE SEQUENCE [LARGE SCALE GENOMIC DNA]</scope>
    <source>
        <strain evidence="6 7">KSL3</strain>
    </source>
</reference>
<dbReference type="GO" id="GO:0030863">
    <property type="term" value="C:cortical cytoskeleton"/>
    <property type="evidence" value="ECO:0007669"/>
    <property type="project" value="TreeGrafter"/>
</dbReference>
<comment type="subunit">
    <text evidence="5">Heterodimer of an alpha and a beta subunit.</text>
</comment>
<dbReference type="OrthoDB" id="340550at2759"/>
<evidence type="ECO:0000256" key="1">
    <source>
        <dbReference type="ARBA" id="ARBA00010479"/>
    </source>
</evidence>
<comment type="function">
    <text evidence="5">F-actin-capping proteins bind in a Ca(2+)-independent manner to the fast growing ends of actin filaments (barbed end) thereby blocking the exchange of subunits at these ends. Unlike other capping proteins (such as gelsolin and severin), these proteins do not sever actin filaments.</text>
</comment>
<dbReference type="Gene3D" id="3.30.1140.60">
    <property type="entry name" value="F-actin capping protein, alpha subunit"/>
    <property type="match status" value="1"/>
</dbReference>
<dbReference type="InterPro" id="IPR037282">
    <property type="entry name" value="CapZ_alpha/beta"/>
</dbReference>
<dbReference type="InterPro" id="IPR002189">
    <property type="entry name" value="CapZ_alpha"/>
</dbReference>
<evidence type="ECO:0000256" key="3">
    <source>
        <dbReference type="ARBA" id="ARBA00022467"/>
    </source>
</evidence>
<dbReference type="GO" id="GO:0008290">
    <property type="term" value="C:F-actin capping protein complex"/>
    <property type="evidence" value="ECO:0007669"/>
    <property type="project" value="UniProtKB-UniRule"/>
</dbReference>
<dbReference type="AlphaFoldDB" id="A0A2H9TQZ1"/>
<proteinExistence type="inferred from homology"/>
<name>A0A2H9TQZ1_9FUNG</name>
<evidence type="ECO:0000256" key="4">
    <source>
        <dbReference type="ARBA" id="ARBA00023203"/>
    </source>
</evidence>
<dbReference type="InterPro" id="IPR042276">
    <property type="entry name" value="CapZ_alpha/beta_2"/>
</dbReference>
<evidence type="ECO:0000256" key="5">
    <source>
        <dbReference type="RuleBase" id="RU365077"/>
    </source>
</evidence>
<keyword evidence="3 5" id="KW-0117">Actin capping</keyword>
<dbReference type="PANTHER" id="PTHR10653:SF0">
    <property type="entry name" value="F-ACTIN-CAPPING PROTEIN SUBUNIT ALPHA"/>
    <property type="match status" value="1"/>
</dbReference>
<dbReference type="Gene3D" id="3.90.1150.210">
    <property type="entry name" value="F-actin capping protein, beta subunit"/>
    <property type="match status" value="1"/>
</dbReference>
<dbReference type="PRINTS" id="PR00191">
    <property type="entry name" value="FACTINCAPA"/>
</dbReference>
<dbReference type="Pfam" id="PF01267">
    <property type="entry name" value="F-actin_cap_A"/>
    <property type="match status" value="1"/>
</dbReference>
<keyword evidence="7" id="KW-1185">Reference proteome</keyword>
<gene>
    <name evidence="6" type="ORF">PSACC_00037</name>
</gene>
<evidence type="ECO:0000313" key="6">
    <source>
        <dbReference type="EMBL" id="PJF20161.1"/>
    </source>
</evidence>
<comment type="similarity">
    <text evidence="1 5">Belongs to the F-actin-capping protein alpha subunit family.</text>
</comment>